<name>A0A371HKD7_MUCPR</name>
<keyword evidence="3" id="KW-1185">Reference proteome</keyword>
<reference evidence="2" key="1">
    <citation type="submission" date="2018-05" db="EMBL/GenBank/DDBJ databases">
        <title>Draft genome of Mucuna pruriens seed.</title>
        <authorList>
            <person name="Nnadi N.E."/>
            <person name="Vos R."/>
            <person name="Hasami M.H."/>
            <person name="Devisetty U.K."/>
            <person name="Aguiy J.C."/>
        </authorList>
    </citation>
    <scope>NUCLEOTIDE SEQUENCE [LARGE SCALE GENOMIC DNA]</scope>
    <source>
        <strain evidence="2">JCA_2017</strain>
    </source>
</reference>
<dbReference type="EMBL" id="QJKJ01002348">
    <property type="protein sequence ID" value="RDY03247.1"/>
    <property type="molecule type" value="Genomic_DNA"/>
</dbReference>
<evidence type="ECO:0000313" key="2">
    <source>
        <dbReference type="EMBL" id="RDY03247.1"/>
    </source>
</evidence>
<dbReference type="Proteomes" id="UP000257109">
    <property type="component" value="Unassembled WGS sequence"/>
</dbReference>
<feature type="non-terminal residue" evidence="2">
    <location>
        <position position="1"/>
    </location>
</feature>
<evidence type="ECO:0000256" key="1">
    <source>
        <dbReference type="SAM" id="MobiDB-lite"/>
    </source>
</evidence>
<feature type="region of interest" description="Disordered" evidence="1">
    <location>
        <begin position="18"/>
        <end position="70"/>
    </location>
</feature>
<accession>A0A371HKD7</accession>
<dbReference type="AlphaFoldDB" id="A0A371HKD7"/>
<gene>
    <name evidence="2" type="ORF">CR513_13194</name>
</gene>
<organism evidence="2 3">
    <name type="scientific">Mucuna pruriens</name>
    <name type="common">Velvet bean</name>
    <name type="synonym">Dolichos pruriens</name>
    <dbReference type="NCBI Taxonomy" id="157652"/>
    <lineage>
        <taxon>Eukaryota</taxon>
        <taxon>Viridiplantae</taxon>
        <taxon>Streptophyta</taxon>
        <taxon>Embryophyta</taxon>
        <taxon>Tracheophyta</taxon>
        <taxon>Spermatophyta</taxon>
        <taxon>Magnoliopsida</taxon>
        <taxon>eudicotyledons</taxon>
        <taxon>Gunneridae</taxon>
        <taxon>Pentapetalae</taxon>
        <taxon>rosids</taxon>
        <taxon>fabids</taxon>
        <taxon>Fabales</taxon>
        <taxon>Fabaceae</taxon>
        <taxon>Papilionoideae</taxon>
        <taxon>50 kb inversion clade</taxon>
        <taxon>NPAAA clade</taxon>
        <taxon>indigoferoid/millettioid clade</taxon>
        <taxon>Phaseoleae</taxon>
        <taxon>Mucuna</taxon>
    </lineage>
</organism>
<proteinExistence type="predicted"/>
<evidence type="ECO:0000313" key="3">
    <source>
        <dbReference type="Proteomes" id="UP000257109"/>
    </source>
</evidence>
<protein>
    <submittedName>
        <fullName evidence="2">Uncharacterized protein</fullName>
    </submittedName>
</protein>
<feature type="compositionally biased region" description="Basic and acidic residues" evidence="1">
    <location>
        <begin position="38"/>
        <end position="58"/>
    </location>
</feature>
<comment type="caution">
    <text evidence="2">The sequence shown here is derived from an EMBL/GenBank/DDBJ whole genome shotgun (WGS) entry which is preliminary data.</text>
</comment>
<sequence length="70" mass="8311">MYLNSYHIPECRQIMTTMEQKSTDHHGMMNRKQGKNYDNYDHITKVHEIKLSKDEGQRKGKSITLKSQKT</sequence>